<dbReference type="InterPro" id="IPR003439">
    <property type="entry name" value="ABC_transporter-like_ATP-bd"/>
</dbReference>
<protein>
    <submittedName>
        <fullName evidence="10">ATP-binding cassette subfamily B protein/subfamily B ATP-binding cassette protein MsbA</fullName>
        <ecNumber evidence="10">3.6.3.-</ecNumber>
    </submittedName>
</protein>
<feature type="transmembrane region" description="Helical" evidence="7">
    <location>
        <begin position="149"/>
        <end position="179"/>
    </location>
</feature>
<dbReference type="PROSITE" id="PS50893">
    <property type="entry name" value="ABC_TRANSPORTER_2"/>
    <property type="match status" value="1"/>
</dbReference>
<organism evidence="10 11">
    <name type="scientific">Paenibacillus eucommiae</name>
    <dbReference type="NCBI Taxonomy" id="1355755"/>
    <lineage>
        <taxon>Bacteria</taxon>
        <taxon>Bacillati</taxon>
        <taxon>Bacillota</taxon>
        <taxon>Bacilli</taxon>
        <taxon>Bacillales</taxon>
        <taxon>Paenibacillaceae</taxon>
        <taxon>Paenibacillus</taxon>
    </lineage>
</organism>
<gene>
    <name evidence="10" type="ORF">J2Z66_002395</name>
</gene>
<dbReference type="GO" id="GO:0016787">
    <property type="term" value="F:hydrolase activity"/>
    <property type="evidence" value="ECO:0007669"/>
    <property type="project" value="UniProtKB-KW"/>
</dbReference>
<evidence type="ECO:0000256" key="3">
    <source>
        <dbReference type="ARBA" id="ARBA00022741"/>
    </source>
</evidence>
<comment type="subcellular location">
    <subcellularLocation>
        <location evidence="1">Cell membrane</location>
        <topology evidence="1">Multi-pass membrane protein</topology>
    </subcellularLocation>
</comment>
<evidence type="ECO:0000256" key="4">
    <source>
        <dbReference type="ARBA" id="ARBA00022840"/>
    </source>
</evidence>
<proteinExistence type="predicted"/>
<keyword evidence="2 7" id="KW-0812">Transmembrane</keyword>
<dbReference type="InterPro" id="IPR011527">
    <property type="entry name" value="ABC1_TM_dom"/>
</dbReference>
<feature type="transmembrane region" description="Helical" evidence="7">
    <location>
        <begin position="26"/>
        <end position="50"/>
    </location>
</feature>
<evidence type="ECO:0000256" key="7">
    <source>
        <dbReference type="SAM" id="Phobius"/>
    </source>
</evidence>
<keyword evidence="6 7" id="KW-0472">Membrane</keyword>
<feature type="domain" description="ABC transporter" evidence="8">
    <location>
        <begin position="343"/>
        <end position="552"/>
    </location>
</feature>
<keyword evidence="10" id="KW-0378">Hydrolase</keyword>
<dbReference type="SUPFAM" id="SSF90123">
    <property type="entry name" value="ABC transporter transmembrane region"/>
    <property type="match status" value="1"/>
</dbReference>
<dbReference type="Pfam" id="PF00664">
    <property type="entry name" value="ABC_membrane"/>
    <property type="match status" value="1"/>
</dbReference>
<keyword evidence="4 10" id="KW-0067">ATP-binding</keyword>
<dbReference type="EMBL" id="JAGGLB010000006">
    <property type="protein sequence ID" value="MBP1990789.1"/>
    <property type="molecule type" value="Genomic_DNA"/>
</dbReference>
<keyword evidence="5 7" id="KW-1133">Transmembrane helix</keyword>
<dbReference type="RefSeq" id="WP_209971549.1">
    <property type="nucleotide sequence ID" value="NZ_JAGGLB010000006.1"/>
</dbReference>
<dbReference type="PANTHER" id="PTHR43394:SF1">
    <property type="entry name" value="ATP-BINDING CASSETTE SUB-FAMILY B MEMBER 10, MITOCHONDRIAL"/>
    <property type="match status" value="1"/>
</dbReference>
<dbReference type="Gene3D" id="1.20.1560.10">
    <property type="entry name" value="ABC transporter type 1, transmembrane domain"/>
    <property type="match status" value="1"/>
</dbReference>
<dbReference type="PROSITE" id="PS00211">
    <property type="entry name" value="ABC_TRANSPORTER_1"/>
    <property type="match status" value="1"/>
</dbReference>
<comment type="caution">
    <text evidence="10">The sequence shown here is derived from an EMBL/GenBank/DDBJ whole genome shotgun (WGS) entry which is preliminary data.</text>
</comment>
<dbReference type="EC" id="3.6.3.-" evidence="10"/>
<evidence type="ECO:0000313" key="11">
    <source>
        <dbReference type="Proteomes" id="UP001519287"/>
    </source>
</evidence>
<sequence>MLVKLKYRVVLVKRLSPFAFGMKKHFVLIALISGVSGAISLMLPTFYKMFIDQVIIGRNLTVFKVVIAGYVGLFLLDTALSFIRNYSNNRLLNRTVFRIKHRILANYFQIPFADYEKRSTGDLKMRIDDDVAKLADFTGLQTVDYLKSIITAIIAAILIFSIEWRLALFSIIIVPLTFYTDHRISLKERDLQHINRENDQRWNSWLHSSIQGWKEIKALNLQKHQTKIFVRFSHNFAEFSGRWIHYWVARVLVIPKIKDEFLMKFALYFFGGILIMREEITIGSLLVFAMYYALLSGSIRALSFADAELQSNTPYYDRVIQELYTTHPIKPKPSIPQGMKSDIHVKNIRFSYAFHLPLVVDNLSFTIKQGERVALIGRSGSGKSTILKLIMGMLKPSSGQIWLSDMDIHEINHRFIFERIGFIMQDNFLFNLTIRENLRLASPGADTKMLDEACRKAGIDQFIYSQPDGYETVIGEKGIKLSGGQRQRIVLARLFLRDVSMIIFDEATSALDQYSENIIHDAICAIGRDKTIIVVSHRESSIALCDRVINLG</sequence>
<evidence type="ECO:0000256" key="6">
    <source>
        <dbReference type="ARBA" id="ARBA00023136"/>
    </source>
</evidence>
<dbReference type="InterPro" id="IPR003593">
    <property type="entry name" value="AAA+_ATPase"/>
</dbReference>
<accession>A0ABS4IT96</accession>
<dbReference type="CDD" id="cd07346">
    <property type="entry name" value="ABC_6TM_exporters"/>
    <property type="match status" value="1"/>
</dbReference>
<reference evidence="10 11" key="1">
    <citation type="submission" date="2021-03" db="EMBL/GenBank/DDBJ databases">
        <title>Genomic Encyclopedia of Type Strains, Phase IV (KMG-IV): sequencing the most valuable type-strain genomes for metagenomic binning, comparative biology and taxonomic classification.</title>
        <authorList>
            <person name="Goeker M."/>
        </authorList>
    </citation>
    <scope>NUCLEOTIDE SEQUENCE [LARGE SCALE GENOMIC DNA]</scope>
    <source>
        <strain evidence="10 11">DSM 26048</strain>
    </source>
</reference>
<dbReference type="Gene3D" id="3.40.50.300">
    <property type="entry name" value="P-loop containing nucleotide triphosphate hydrolases"/>
    <property type="match status" value="1"/>
</dbReference>
<name>A0ABS4IT96_9BACL</name>
<dbReference type="PANTHER" id="PTHR43394">
    <property type="entry name" value="ATP-DEPENDENT PERMEASE MDL1, MITOCHONDRIAL"/>
    <property type="match status" value="1"/>
</dbReference>
<evidence type="ECO:0000259" key="9">
    <source>
        <dbReference type="PROSITE" id="PS50929"/>
    </source>
</evidence>
<evidence type="ECO:0000256" key="5">
    <source>
        <dbReference type="ARBA" id="ARBA00022989"/>
    </source>
</evidence>
<evidence type="ECO:0000259" key="8">
    <source>
        <dbReference type="PROSITE" id="PS50893"/>
    </source>
</evidence>
<evidence type="ECO:0000313" key="10">
    <source>
        <dbReference type="EMBL" id="MBP1990789.1"/>
    </source>
</evidence>
<dbReference type="Proteomes" id="UP001519287">
    <property type="component" value="Unassembled WGS sequence"/>
</dbReference>
<dbReference type="InterPro" id="IPR027417">
    <property type="entry name" value="P-loop_NTPase"/>
</dbReference>
<feature type="transmembrane region" description="Helical" evidence="7">
    <location>
        <begin position="265"/>
        <end position="294"/>
    </location>
</feature>
<keyword evidence="3" id="KW-0547">Nucleotide-binding</keyword>
<dbReference type="GO" id="GO:0005524">
    <property type="term" value="F:ATP binding"/>
    <property type="evidence" value="ECO:0007669"/>
    <property type="project" value="UniProtKB-KW"/>
</dbReference>
<evidence type="ECO:0000256" key="1">
    <source>
        <dbReference type="ARBA" id="ARBA00004651"/>
    </source>
</evidence>
<dbReference type="Pfam" id="PF00005">
    <property type="entry name" value="ABC_tran"/>
    <property type="match status" value="1"/>
</dbReference>
<keyword evidence="11" id="KW-1185">Reference proteome</keyword>
<dbReference type="PROSITE" id="PS50929">
    <property type="entry name" value="ABC_TM1F"/>
    <property type="match status" value="1"/>
</dbReference>
<evidence type="ECO:0000256" key="2">
    <source>
        <dbReference type="ARBA" id="ARBA00022692"/>
    </source>
</evidence>
<dbReference type="InterPro" id="IPR017871">
    <property type="entry name" value="ABC_transporter-like_CS"/>
</dbReference>
<feature type="transmembrane region" description="Helical" evidence="7">
    <location>
        <begin position="62"/>
        <end position="83"/>
    </location>
</feature>
<dbReference type="InterPro" id="IPR039421">
    <property type="entry name" value="Type_1_exporter"/>
</dbReference>
<dbReference type="InterPro" id="IPR036640">
    <property type="entry name" value="ABC1_TM_sf"/>
</dbReference>
<feature type="domain" description="ABC transmembrane type-1" evidence="9">
    <location>
        <begin position="27"/>
        <end position="311"/>
    </location>
</feature>
<dbReference type="SMART" id="SM00382">
    <property type="entry name" value="AAA"/>
    <property type="match status" value="1"/>
</dbReference>
<dbReference type="SUPFAM" id="SSF52540">
    <property type="entry name" value="P-loop containing nucleoside triphosphate hydrolases"/>
    <property type="match status" value="1"/>
</dbReference>